<dbReference type="WBParaSite" id="ACOC_0000568401-mRNA-1">
    <property type="protein sequence ID" value="ACOC_0000568401-mRNA-1"/>
    <property type="gene ID" value="ACOC_0000568401"/>
</dbReference>
<evidence type="ECO:0000313" key="4">
    <source>
        <dbReference type="WBParaSite" id="ACOC_0000568401-mRNA-1"/>
    </source>
</evidence>
<dbReference type="GO" id="GO:0005737">
    <property type="term" value="C:cytoplasm"/>
    <property type="evidence" value="ECO:0007669"/>
    <property type="project" value="InterPro"/>
</dbReference>
<dbReference type="Proteomes" id="UP000267027">
    <property type="component" value="Unassembled WGS sequence"/>
</dbReference>
<sequence length="104" mass="12341">MREFFRFRRFLNLNSEQILRYQRSGTPLWATDRAPSLTEAPPCEKCGATRYFELQLMPHLLSLIEVDQLGNSIDWASIYIYTCSQTCEIENNGYTREFIFKQNF</sequence>
<organism evidence="4">
    <name type="scientific">Angiostrongylus costaricensis</name>
    <name type="common">Nematode worm</name>
    <dbReference type="NCBI Taxonomy" id="334426"/>
    <lineage>
        <taxon>Eukaryota</taxon>
        <taxon>Metazoa</taxon>
        <taxon>Ecdysozoa</taxon>
        <taxon>Nematoda</taxon>
        <taxon>Chromadorea</taxon>
        <taxon>Rhabditida</taxon>
        <taxon>Rhabditina</taxon>
        <taxon>Rhabditomorpha</taxon>
        <taxon>Strongyloidea</taxon>
        <taxon>Metastrongylidae</taxon>
        <taxon>Angiostrongylus</taxon>
    </lineage>
</organism>
<name>A0A0R3PLN5_ANGCS</name>
<dbReference type="STRING" id="334426.A0A0R3PLN5"/>
<reference evidence="2 3" key="2">
    <citation type="submission" date="2018-11" db="EMBL/GenBank/DDBJ databases">
        <authorList>
            <consortium name="Pathogen Informatics"/>
        </authorList>
    </citation>
    <scope>NUCLEOTIDE SEQUENCE [LARGE SCALE GENOMIC DNA]</scope>
    <source>
        <strain evidence="2 3">Costa Rica</strain>
    </source>
</reference>
<dbReference type="InterPro" id="IPR007320">
    <property type="entry name" value="PDCD2_C"/>
</dbReference>
<reference evidence="4" key="1">
    <citation type="submission" date="2017-02" db="UniProtKB">
        <authorList>
            <consortium name="WormBaseParasite"/>
        </authorList>
    </citation>
    <scope>IDENTIFICATION</scope>
</reference>
<dbReference type="Pfam" id="PF04194">
    <property type="entry name" value="PDCD2_C"/>
    <property type="match status" value="1"/>
</dbReference>
<evidence type="ECO:0000313" key="3">
    <source>
        <dbReference type="Proteomes" id="UP000267027"/>
    </source>
</evidence>
<gene>
    <name evidence="2" type="ORF">ACOC_LOCUS5685</name>
</gene>
<evidence type="ECO:0000313" key="2">
    <source>
        <dbReference type="EMBL" id="VDM57270.1"/>
    </source>
</evidence>
<accession>A0A0R3PLN5</accession>
<proteinExistence type="predicted"/>
<dbReference type="PANTHER" id="PTHR12298:SF4">
    <property type="entry name" value="PROGRAMMED CELL DEATH PROTEIN 2"/>
    <property type="match status" value="1"/>
</dbReference>
<protein>
    <submittedName>
        <fullName evidence="4">PDCD2_C domain-containing protein</fullName>
    </submittedName>
</protein>
<dbReference type="OMA" id="CEGYDES"/>
<dbReference type="EMBL" id="UYYA01003887">
    <property type="protein sequence ID" value="VDM57270.1"/>
    <property type="molecule type" value="Genomic_DNA"/>
</dbReference>
<evidence type="ECO:0000259" key="1">
    <source>
        <dbReference type="Pfam" id="PF04194"/>
    </source>
</evidence>
<dbReference type="AlphaFoldDB" id="A0A0R3PLN5"/>
<dbReference type="OrthoDB" id="443682at2759"/>
<keyword evidence="3" id="KW-1185">Reference proteome</keyword>
<dbReference type="GO" id="GO:0005634">
    <property type="term" value="C:nucleus"/>
    <property type="evidence" value="ECO:0007669"/>
    <property type="project" value="TreeGrafter"/>
</dbReference>
<dbReference type="PANTHER" id="PTHR12298">
    <property type="entry name" value="PCDC2 PROGRAMMED CELL DEATH PROTEIN 2 -RELATED"/>
    <property type="match status" value="1"/>
</dbReference>
<feature type="domain" description="Programmed cell death protein 2 C-terminal" evidence="1">
    <location>
        <begin position="3"/>
        <end position="103"/>
    </location>
</feature>